<comment type="caution">
    <text evidence="3">The sequence shown here is derived from an EMBL/GenBank/DDBJ whole genome shotgun (WGS) entry which is preliminary data.</text>
</comment>
<evidence type="ECO:0000313" key="4">
    <source>
        <dbReference type="Proteomes" id="UP001612741"/>
    </source>
</evidence>
<keyword evidence="1" id="KW-0812">Transmembrane</keyword>
<evidence type="ECO:0000256" key="1">
    <source>
        <dbReference type="SAM" id="Phobius"/>
    </source>
</evidence>
<keyword evidence="1" id="KW-0472">Membrane</keyword>
<accession>A0ABW7YRD6</accession>
<gene>
    <name evidence="3" type="ORF">ACIBG2_12325</name>
</gene>
<evidence type="ECO:0000313" key="3">
    <source>
        <dbReference type="EMBL" id="MFI6498170.1"/>
    </source>
</evidence>
<sequence>MNLFRKPVTWVVAVLAAVVLSIGLYLFQPWRLFTTVEVNEALPAVPAPAAPAPVASAPARTGAPAIEELAGGRFRSHEHTTEGAAKILRLPNGDRVLRIENLSTSDGPDLRVWLSDQPVTDDWYSVGKGRTLELGHLKGNKGDANYAIPAGADLDVLKSVTIWCKRFGVSFGAAALA</sequence>
<organism evidence="3 4">
    <name type="scientific">Nonomuraea typhae</name>
    <dbReference type="NCBI Taxonomy" id="2603600"/>
    <lineage>
        <taxon>Bacteria</taxon>
        <taxon>Bacillati</taxon>
        <taxon>Actinomycetota</taxon>
        <taxon>Actinomycetes</taxon>
        <taxon>Streptosporangiales</taxon>
        <taxon>Streptosporangiaceae</taxon>
        <taxon>Nonomuraea</taxon>
    </lineage>
</organism>
<dbReference type="EMBL" id="JBITGY010000003">
    <property type="protein sequence ID" value="MFI6498170.1"/>
    <property type="molecule type" value="Genomic_DNA"/>
</dbReference>
<protein>
    <submittedName>
        <fullName evidence="3">DM13 domain-containing protein</fullName>
    </submittedName>
</protein>
<keyword evidence="4" id="KW-1185">Reference proteome</keyword>
<dbReference type="Proteomes" id="UP001612741">
    <property type="component" value="Unassembled WGS sequence"/>
</dbReference>
<evidence type="ECO:0000259" key="2">
    <source>
        <dbReference type="PROSITE" id="PS51549"/>
    </source>
</evidence>
<dbReference type="Pfam" id="PF10517">
    <property type="entry name" value="DM13"/>
    <property type="match status" value="1"/>
</dbReference>
<dbReference type="RefSeq" id="WP_397081427.1">
    <property type="nucleotide sequence ID" value="NZ_JBITGY010000003.1"/>
</dbReference>
<keyword evidence="1" id="KW-1133">Transmembrane helix</keyword>
<dbReference type="PROSITE" id="PS51549">
    <property type="entry name" value="DM13"/>
    <property type="match status" value="1"/>
</dbReference>
<reference evidence="3 4" key="1">
    <citation type="submission" date="2024-10" db="EMBL/GenBank/DDBJ databases">
        <title>The Natural Products Discovery Center: Release of the First 8490 Sequenced Strains for Exploring Actinobacteria Biosynthetic Diversity.</title>
        <authorList>
            <person name="Kalkreuter E."/>
            <person name="Kautsar S.A."/>
            <person name="Yang D."/>
            <person name="Bader C.D."/>
            <person name="Teijaro C.N."/>
            <person name="Fluegel L."/>
            <person name="Davis C.M."/>
            <person name="Simpson J.R."/>
            <person name="Lauterbach L."/>
            <person name="Steele A.D."/>
            <person name="Gui C."/>
            <person name="Meng S."/>
            <person name="Li G."/>
            <person name="Viehrig K."/>
            <person name="Ye F."/>
            <person name="Su P."/>
            <person name="Kiefer A.F."/>
            <person name="Nichols A."/>
            <person name="Cepeda A.J."/>
            <person name="Yan W."/>
            <person name="Fan B."/>
            <person name="Jiang Y."/>
            <person name="Adhikari A."/>
            <person name="Zheng C.-J."/>
            <person name="Schuster L."/>
            <person name="Cowan T.M."/>
            <person name="Smanski M.J."/>
            <person name="Chevrette M.G."/>
            <person name="De Carvalho L.P.S."/>
            <person name="Shen B."/>
        </authorList>
    </citation>
    <scope>NUCLEOTIDE SEQUENCE [LARGE SCALE GENOMIC DNA]</scope>
    <source>
        <strain evidence="3 4">NPDC050545</strain>
    </source>
</reference>
<feature type="domain" description="DM13" evidence="2">
    <location>
        <begin position="72"/>
        <end position="177"/>
    </location>
</feature>
<proteinExistence type="predicted"/>
<name>A0ABW7YRD6_9ACTN</name>
<feature type="transmembrane region" description="Helical" evidence="1">
    <location>
        <begin position="7"/>
        <end position="27"/>
    </location>
</feature>
<dbReference type="InterPro" id="IPR019545">
    <property type="entry name" value="DM13_domain"/>
</dbReference>